<dbReference type="RefSeq" id="WP_180282054.1">
    <property type="nucleotide sequence ID" value="NZ_JABFDB010000006.1"/>
</dbReference>
<dbReference type="Proteomes" id="UP000584642">
    <property type="component" value="Unassembled WGS sequence"/>
</dbReference>
<evidence type="ECO:0000256" key="1">
    <source>
        <dbReference type="ARBA" id="ARBA00023002"/>
    </source>
</evidence>
<dbReference type="SUPFAM" id="SSF51430">
    <property type="entry name" value="NAD(P)-linked oxidoreductase"/>
    <property type="match status" value="1"/>
</dbReference>
<proteinExistence type="predicted"/>
<dbReference type="CDD" id="cd19094">
    <property type="entry name" value="AKR_Tas-like"/>
    <property type="match status" value="1"/>
</dbReference>
<organism evidence="3 4">
    <name type="scientific">Azospirillum oleiclasticum</name>
    <dbReference type="NCBI Taxonomy" id="2735135"/>
    <lineage>
        <taxon>Bacteria</taxon>
        <taxon>Pseudomonadati</taxon>
        <taxon>Pseudomonadota</taxon>
        <taxon>Alphaproteobacteria</taxon>
        <taxon>Rhodospirillales</taxon>
        <taxon>Azospirillaceae</taxon>
        <taxon>Azospirillum</taxon>
    </lineage>
</organism>
<dbReference type="Pfam" id="PF00248">
    <property type="entry name" value="Aldo_ket_red"/>
    <property type="match status" value="1"/>
</dbReference>
<reference evidence="3 4" key="1">
    <citation type="submission" date="2020-05" db="EMBL/GenBank/DDBJ databases">
        <title>Azospirillum oleiclasticum sp. nov, a nitrogen-fixing and heavy crude oil-emulsifying bacterium isolated from the crude oil of Yumen Oilfield.</title>
        <authorList>
            <person name="Wu D."/>
            <person name="Cai M."/>
            <person name="Zhang X."/>
        </authorList>
    </citation>
    <scope>NUCLEOTIDE SEQUENCE [LARGE SCALE GENOMIC DNA]</scope>
    <source>
        <strain evidence="3 4">ROY-1-1-2</strain>
    </source>
</reference>
<dbReference type="InterPro" id="IPR023210">
    <property type="entry name" value="NADP_OxRdtase_dom"/>
</dbReference>
<comment type="caution">
    <text evidence="3">The sequence shown here is derived from an EMBL/GenBank/DDBJ whole genome shotgun (WGS) entry which is preliminary data.</text>
</comment>
<gene>
    <name evidence="3" type="ORF">HND93_11270</name>
</gene>
<keyword evidence="1" id="KW-0560">Oxidoreductase</keyword>
<dbReference type="Gene3D" id="3.20.20.100">
    <property type="entry name" value="NADP-dependent oxidoreductase domain"/>
    <property type="match status" value="1"/>
</dbReference>
<name>A0ABX2T7I7_9PROT</name>
<dbReference type="EMBL" id="JABFDB010000006">
    <property type="protein sequence ID" value="NYZ20294.1"/>
    <property type="molecule type" value="Genomic_DNA"/>
</dbReference>
<dbReference type="PRINTS" id="PR00069">
    <property type="entry name" value="ALDKETRDTASE"/>
</dbReference>
<keyword evidence="4" id="KW-1185">Reference proteome</keyword>
<accession>A0ABX2T7I7</accession>
<feature type="domain" description="NADP-dependent oxidoreductase" evidence="2">
    <location>
        <begin position="15"/>
        <end position="335"/>
    </location>
</feature>
<evidence type="ECO:0000259" key="2">
    <source>
        <dbReference type="Pfam" id="PF00248"/>
    </source>
</evidence>
<dbReference type="PANTHER" id="PTHR43364:SF4">
    <property type="entry name" value="NAD(P)-LINKED OXIDOREDUCTASE SUPERFAMILY PROTEIN"/>
    <property type="match status" value="1"/>
</dbReference>
<dbReference type="PANTHER" id="PTHR43364">
    <property type="entry name" value="NADH-SPECIFIC METHYLGLYOXAL REDUCTASE-RELATED"/>
    <property type="match status" value="1"/>
</dbReference>
<dbReference type="InterPro" id="IPR036812">
    <property type="entry name" value="NAD(P)_OxRdtase_dom_sf"/>
</dbReference>
<dbReference type="InterPro" id="IPR020471">
    <property type="entry name" value="AKR"/>
</dbReference>
<protein>
    <submittedName>
        <fullName evidence="3">Aldo/keto reductase</fullName>
    </submittedName>
</protein>
<evidence type="ECO:0000313" key="3">
    <source>
        <dbReference type="EMBL" id="NYZ20294.1"/>
    </source>
</evidence>
<dbReference type="InterPro" id="IPR050523">
    <property type="entry name" value="AKR_Detox_Biosynth"/>
</dbReference>
<sequence length="344" mass="37071">MQQRPLGRTSLTVSAIGLGTMTWGTQNTEAEAHAQMDLALDRGVTFWDTAEIYAVPPTAETYGRTEAMIGSWLASRGGRDRILLASKVAGPGSPWIRDGKARLDRANILAAVEGSLTRLRTDYLDLYQLHWPDRVSVRFGQRSYDHKPEQDGATLEESLSALDELVKAGKVRAVGLSNETPWGVMTCLRLAETKGLPRVASVQNAYSLLNRTYENGLAEVGLREDVGLLAYAPIAAGTLSGKYLDGAAPAGSRRSIDPRRSRYDKPNADAAVRAYMDIAARHGLSVTQMAVAFVLRQPFVASAIVGATGLEHLTAHIDAAGITLPDAVLTEIEAVHARNPDPCP</sequence>
<evidence type="ECO:0000313" key="4">
    <source>
        <dbReference type="Proteomes" id="UP000584642"/>
    </source>
</evidence>